<dbReference type="Pfam" id="PF00873">
    <property type="entry name" value="ACR_tran"/>
    <property type="match status" value="1"/>
</dbReference>
<feature type="transmembrane region" description="Helical" evidence="1">
    <location>
        <begin position="901"/>
        <end position="927"/>
    </location>
</feature>
<feature type="transmembrane region" description="Helical" evidence="1">
    <location>
        <begin position="979"/>
        <end position="1006"/>
    </location>
</feature>
<feature type="transmembrane region" description="Helical" evidence="1">
    <location>
        <begin position="333"/>
        <end position="353"/>
    </location>
</feature>
<dbReference type="AlphaFoldDB" id="A0A969W7R5"/>
<keyword evidence="3" id="KW-1185">Reference proteome</keyword>
<dbReference type="Gene3D" id="3.30.70.1430">
    <property type="entry name" value="Multidrug efflux transporter AcrB pore domain"/>
    <property type="match status" value="2"/>
</dbReference>
<dbReference type="PANTHER" id="PTHR32063">
    <property type="match status" value="1"/>
</dbReference>
<dbReference type="Gene3D" id="1.20.1640.10">
    <property type="entry name" value="Multidrug efflux transporter AcrB transmembrane domain"/>
    <property type="match status" value="2"/>
</dbReference>
<dbReference type="SUPFAM" id="SSF82866">
    <property type="entry name" value="Multidrug efflux transporter AcrB transmembrane domain"/>
    <property type="match status" value="2"/>
</dbReference>
<dbReference type="SUPFAM" id="SSF82693">
    <property type="entry name" value="Multidrug efflux transporter AcrB pore domain, PN1, PN2, PC1 and PC2 subdomains"/>
    <property type="match status" value="3"/>
</dbReference>
<evidence type="ECO:0000313" key="3">
    <source>
        <dbReference type="Proteomes" id="UP000653472"/>
    </source>
</evidence>
<dbReference type="GO" id="GO:0005886">
    <property type="term" value="C:plasma membrane"/>
    <property type="evidence" value="ECO:0007669"/>
    <property type="project" value="TreeGrafter"/>
</dbReference>
<feature type="transmembrane region" description="Helical" evidence="1">
    <location>
        <begin position="845"/>
        <end position="868"/>
    </location>
</feature>
<dbReference type="EMBL" id="JAAVXB010000001">
    <property type="protein sequence ID" value="NKF21049.1"/>
    <property type="molecule type" value="Genomic_DNA"/>
</dbReference>
<feature type="transmembrane region" description="Helical" evidence="1">
    <location>
        <begin position="463"/>
        <end position="481"/>
    </location>
</feature>
<dbReference type="RefSeq" id="WP_168146292.1">
    <property type="nucleotide sequence ID" value="NZ_JAAVXB010000001.1"/>
</dbReference>
<accession>A0A969W7R5</accession>
<dbReference type="Gene3D" id="3.30.70.1440">
    <property type="entry name" value="Multidrug efflux transporter AcrB pore domain"/>
    <property type="match status" value="1"/>
</dbReference>
<feature type="transmembrane region" description="Helical" evidence="1">
    <location>
        <begin position="387"/>
        <end position="410"/>
    </location>
</feature>
<dbReference type="Gene3D" id="3.30.2090.10">
    <property type="entry name" value="Multidrug efflux transporter AcrB TolC docking domain, DN and DC subdomains"/>
    <property type="match status" value="2"/>
</dbReference>
<dbReference type="Gene3D" id="3.30.70.1320">
    <property type="entry name" value="Multidrug efflux transporter AcrB pore domain like"/>
    <property type="match status" value="1"/>
</dbReference>
<sequence>MNVNFSAWSIHRPTPAILLFVLATVAGFFGFRALQIANMPDFDFPGVIVDVQLPGATPTQLETEVTRKIEDATANIPGARHVTSTVSDGFSETFIEFEIGKNVQEALDDVRDAVTGVRSALPADILEPTIHRVTTNGGSIATYAISADNMDETDLSWFVDNIVSKAIMPISGVGKVSRFGGVTREVRIELQPDRLQAFGVTAGEISRQINSMQQQAPGGRGDVGGLEQAVRTTGLVQDAQDLANLSIPLSDGRRIRLGQVAKVLDTNAEPRQAATLDGKPVISLRAYRANGAAEAEVATAIVAEVDKLAKQYPHVHFEKIYTTVGPIEHQYHASMQALLEGAILAVVVVWIFLRDWRATLISAIALPLSVIPTFAFIHWAGYTLNTITLLALTLVIGILVDDAIVEVENIMRHLRMGKTPKQAALEAADEIGLAVIATSLTLVSVFLPVALMPGISGLVFKQFGWTASIAILASLVVARLLTPMMAAYLLNPNLKQEEHGDGPVMRFYMKTVRTCLRHPWLTCIGAAVFFVVSIMMVTALPSTFLNSSDDALTLVTIEAPPGSTLDETLAINAAAYKRLKDIPEIVHVYTIIGNGIESGSTISSGGSVTTATLLIPLTPQKDRKRTQQQIEKEIDKRLSTLPGARVTVGGNGNGRQLTVQLTSEDPQILQATADNVLREIRTLRGLGGATSSANLLRPEIVIRPDFARAAELGVTAEAIGDAVRIATSGDYDVILPKLNLPERQLYIRTMLDPASRTDLDTIRQLRVASIRGPVPLGNVANVSIQGGPAQIDRYDRARNVTLTVNLQGKPLGEVNKEIEALPAMKHLPPQVRRGEGGDVEFMNDLFGNFAVAMLTGIFCVYAVMVLLFHDFFQPFTVLAALPLAAGGALGALLLFGMSLSLASLIGLLMLIGIVSKNSILLVEYAIAARDHRGLSRLDAILDACHKRARPIVMTTVAMVAGMLPMALDLSGADSGFRAPMATTVIGGLITSTVLSLVVVPVVYEIVDNTENALGRLFRRRRKAAPDVALPSGS</sequence>
<evidence type="ECO:0000313" key="2">
    <source>
        <dbReference type="EMBL" id="NKF21049.1"/>
    </source>
</evidence>
<feature type="transmembrane region" description="Helical" evidence="1">
    <location>
        <begin position="431"/>
        <end position="451"/>
    </location>
</feature>
<feature type="transmembrane region" description="Helical" evidence="1">
    <location>
        <begin position="948"/>
        <end position="967"/>
    </location>
</feature>
<proteinExistence type="predicted"/>
<reference evidence="2" key="1">
    <citation type="submission" date="2020-03" db="EMBL/GenBank/DDBJ databases">
        <title>Solimonas marina sp. nov., isolated from deep seawater of the Pacific Ocean.</title>
        <authorList>
            <person name="Liu X."/>
            <person name="Lai Q."/>
            <person name="Sun F."/>
            <person name="Gai Y."/>
            <person name="Li G."/>
            <person name="Shao Z."/>
        </authorList>
    </citation>
    <scope>NUCLEOTIDE SEQUENCE</scope>
    <source>
        <strain evidence="2">C16B3</strain>
    </source>
</reference>
<feature type="transmembrane region" description="Helical" evidence="1">
    <location>
        <begin position="360"/>
        <end position="381"/>
    </location>
</feature>
<name>A0A969W7R5_9GAMM</name>
<evidence type="ECO:0000256" key="1">
    <source>
        <dbReference type="SAM" id="Phobius"/>
    </source>
</evidence>
<gene>
    <name evidence="2" type="ORF">G7Y82_01890</name>
</gene>
<keyword evidence="1" id="KW-1133">Transmembrane helix</keyword>
<protein>
    <submittedName>
        <fullName evidence="2">Efflux RND transporter permease subunit</fullName>
    </submittedName>
</protein>
<dbReference type="InterPro" id="IPR027463">
    <property type="entry name" value="AcrB_DN_DC_subdom"/>
</dbReference>
<keyword evidence="1" id="KW-0812">Transmembrane</keyword>
<feature type="transmembrane region" description="Helical" evidence="1">
    <location>
        <begin position="519"/>
        <end position="540"/>
    </location>
</feature>
<dbReference type="InterPro" id="IPR001036">
    <property type="entry name" value="Acrflvin-R"/>
</dbReference>
<feature type="transmembrane region" description="Helical" evidence="1">
    <location>
        <begin position="875"/>
        <end position="895"/>
    </location>
</feature>
<dbReference type="PRINTS" id="PR00702">
    <property type="entry name" value="ACRIFLAVINRP"/>
</dbReference>
<comment type="caution">
    <text evidence="2">The sequence shown here is derived from an EMBL/GenBank/DDBJ whole genome shotgun (WGS) entry which is preliminary data.</text>
</comment>
<keyword evidence="1" id="KW-0472">Membrane</keyword>
<organism evidence="2 3">
    <name type="scientific">Solimonas marina</name>
    <dbReference type="NCBI Taxonomy" id="2714601"/>
    <lineage>
        <taxon>Bacteria</taxon>
        <taxon>Pseudomonadati</taxon>
        <taxon>Pseudomonadota</taxon>
        <taxon>Gammaproteobacteria</taxon>
        <taxon>Nevskiales</taxon>
        <taxon>Nevskiaceae</taxon>
        <taxon>Solimonas</taxon>
    </lineage>
</organism>
<dbReference type="GO" id="GO:0042910">
    <property type="term" value="F:xenobiotic transmembrane transporter activity"/>
    <property type="evidence" value="ECO:0007669"/>
    <property type="project" value="TreeGrafter"/>
</dbReference>
<dbReference type="Proteomes" id="UP000653472">
    <property type="component" value="Unassembled WGS sequence"/>
</dbReference>
<dbReference type="SUPFAM" id="SSF82714">
    <property type="entry name" value="Multidrug efflux transporter AcrB TolC docking domain, DN and DC subdomains"/>
    <property type="match status" value="2"/>
</dbReference>
<dbReference type="PANTHER" id="PTHR32063:SF77">
    <property type="entry name" value="ACR FAMILY TRANSPORT PROTEIN"/>
    <property type="match status" value="1"/>
</dbReference>